<name>A0ABN6DXI3_9BACT</name>
<proteinExistence type="predicted"/>
<reference evidence="1 2" key="1">
    <citation type="journal article" date="2016" name="C (Basel)">
        <title>Selective Growth of and Electricity Production by Marine Exoelectrogenic Bacteria in Self-Aggregated Hydrogel of Microbially Reduced Graphene Oxide.</title>
        <authorList>
            <person name="Yoshida N."/>
            <person name="Goto Y."/>
            <person name="Miyata Y."/>
        </authorList>
    </citation>
    <scope>NUCLEOTIDE SEQUENCE [LARGE SCALE GENOMIC DNA]</scope>
    <source>
        <strain evidence="1 2">NIT-T3</strain>
    </source>
</reference>
<protein>
    <recommendedName>
        <fullName evidence="3">LptD C-terminal domain-containing protein</fullName>
    </recommendedName>
</protein>
<dbReference type="EMBL" id="AP024355">
    <property type="protein sequence ID" value="BCR03934.1"/>
    <property type="molecule type" value="Genomic_DNA"/>
</dbReference>
<organism evidence="1 2">
    <name type="scientific">Desulfuromonas versatilis</name>
    <dbReference type="NCBI Taxonomy" id="2802975"/>
    <lineage>
        <taxon>Bacteria</taxon>
        <taxon>Pseudomonadati</taxon>
        <taxon>Thermodesulfobacteriota</taxon>
        <taxon>Desulfuromonadia</taxon>
        <taxon>Desulfuromonadales</taxon>
        <taxon>Desulfuromonadaceae</taxon>
        <taxon>Desulfuromonas</taxon>
    </lineage>
</organism>
<gene>
    <name evidence="1" type="ORF">DESUT3_10030</name>
</gene>
<reference evidence="1 2" key="2">
    <citation type="journal article" date="2021" name="Int. J. Syst. Evol. Microbiol.">
        <title>Isolation and Polyphasic Characterization of Desulfuromonas versatilis sp. Nov., an Electrogenic Bacteria Capable of Versatile Metabolism Isolated from a Graphene Oxide-Reducing Enrichment Culture.</title>
        <authorList>
            <person name="Xie L."/>
            <person name="Yoshida N."/>
            <person name="Ishii S."/>
            <person name="Meng L."/>
        </authorList>
    </citation>
    <scope>NUCLEOTIDE SEQUENCE [LARGE SCALE GENOMIC DNA]</scope>
    <source>
        <strain evidence="1 2">NIT-T3</strain>
    </source>
</reference>
<dbReference type="Proteomes" id="UP001319827">
    <property type="component" value="Chromosome"/>
</dbReference>
<evidence type="ECO:0000313" key="2">
    <source>
        <dbReference type="Proteomes" id="UP001319827"/>
    </source>
</evidence>
<keyword evidence="2" id="KW-1185">Reference proteome</keyword>
<accession>A0ABN6DXI3</accession>
<evidence type="ECO:0000313" key="1">
    <source>
        <dbReference type="EMBL" id="BCR03934.1"/>
    </source>
</evidence>
<evidence type="ECO:0008006" key="3">
    <source>
        <dbReference type="Google" id="ProtNLM"/>
    </source>
</evidence>
<sequence>MLGIIWVGCPGLAAAEGRLFGAAEMIYGEHSAKEVGEKVLDADYFAQQYSLLYALKGKLLEGRAGDYHLSLGYEWNSLSGELNGEGIDVETGKILYRGDVMVAPGGLPFRLHLYSQDMIQSAFVDGRVPTLFESLPSDNFATPSPIVDIQNGQRIRSGATLMVGIRNGSYQGRYREVLSQFPRLLVDYSEVYVKDEKSLSPEHYRDRNLAFVSLNKKDNWFHYRLFEHRDYLNPEENYEESTYLLGTVDHTLQRQWINFTNWMKISADGSFTEGKKPNLEEDDFERYDLNMFAVARRSGWNASSFNTYSRLLEVGELRKSLEVPFYLNGELSRDTFARFRFVGSRDERLDLESGIQEDEDVLFASTRLETFRRERFILAPQLDGEVKQGDRGEGHALRARVEYYTNKAVRPRYDIFTAYSLARFEGTGDEGLETRFWEQELEGRIETSLSTSFRTGLGEELLYGTGTLDRTVSRHIIPKSAIGQSLFGTDFDNRDGDVFRSITTWFGEHRSLSRISNRVELKYDYLSEPEQSNGQFIANHSLRYDGREFLVNILNQLVVGEHDRRNSELSGGALADDLSLSSANASFLNRSLVRYLPNRSMEGSLRLDYEWRDEDEGSSSHVLGEQQYVYRIFKTNGIIRKLAEIEEKIEYERFTDAAGGQLRATVFTLTGDYYPIKILLLRARARYDIRSPENTHTTTWYLTTALNFEKLQVALDYAYGERSEGDTLPERYEHRWEVQVRKIF</sequence>